<accession>A0A2U8GMG3</accession>
<dbReference type="InterPro" id="IPR013655">
    <property type="entry name" value="PAS_fold_3"/>
</dbReference>
<keyword evidence="1 3" id="KW-0807">Transducer</keyword>
<dbReference type="GO" id="GO:0016020">
    <property type="term" value="C:membrane"/>
    <property type="evidence" value="ECO:0007669"/>
    <property type="project" value="InterPro"/>
</dbReference>
<keyword evidence="5" id="KW-0812">Transmembrane</keyword>
<sequence length="529" mass="55709">MSTTNTRAAGKESFLDPRRPIVTKTDLKGVITYANPAFVQISEYSREELIGSNHNIVRHPDMPKAAFADLWRTIAAGAPWRGMVKNRTKSGGFYWVDAYITPVTDDGRHVGYMSVRSAPSQQARSEAEALYRAVSEGRQTLQPTAIGAGVSLGATSAVGLALILALAAAQAFVDGWAAFALLGAQAVLALALWMSIKTAVVTPLKNMLGLFRQIAEGNLKAEVADAGCREVRDLRTALRSMQVSLRALIGDVVASASDTSAEASVLHRGANKLHQGSSDQADQVSSSAAAMEQLAVSVGEIASATEDSARQAGQALKITQDGQRNMSLAAENTRLVVSAVEENQRMMAALGASVKKIGAVAEAISGIAKRTNLLALNAAIEAARAGEQGRGFAVVAGEVTELAGQTQRSTEDIARLVTEIAERESSVTESMAGLQSGVSRSVEAIQTLAGELEQISIANTAVSSNAEDVKHMLSQQQQASTDVAGIMERMSGITERNLGTVADVEAAAAGLEDTARELKLLVAHFEQRI</sequence>
<dbReference type="InterPro" id="IPR003660">
    <property type="entry name" value="HAMP_dom"/>
</dbReference>
<keyword evidence="4" id="KW-0175">Coiled coil</keyword>
<evidence type="ECO:0000313" key="10">
    <source>
        <dbReference type="Proteomes" id="UP000244930"/>
    </source>
</evidence>
<reference evidence="9 10" key="1">
    <citation type="submission" date="2017-06" db="EMBL/GenBank/DDBJ databases">
        <title>Azoarcus.</title>
        <authorList>
            <person name="Woo J.-H."/>
            <person name="Kim H.-S."/>
        </authorList>
    </citation>
    <scope>NUCLEOTIDE SEQUENCE [LARGE SCALE GENOMIC DNA]</scope>
    <source>
        <strain evidence="9 10">TSPY31</strain>
    </source>
</reference>
<protein>
    <submittedName>
        <fullName evidence="9">Chemotaxis protein</fullName>
    </submittedName>
</protein>
<dbReference type="SMART" id="SM00304">
    <property type="entry name" value="HAMP"/>
    <property type="match status" value="2"/>
</dbReference>
<dbReference type="PROSITE" id="PS50112">
    <property type="entry name" value="PAS"/>
    <property type="match status" value="1"/>
</dbReference>
<evidence type="ECO:0000256" key="1">
    <source>
        <dbReference type="ARBA" id="ARBA00023224"/>
    </source>
</evidence>
<feature type="coiled-coil region" evidence="4">
    <location>
        <begin position="501"/>
        <end position="528"/>
    </location>
</feature>
<feature type="domain" description="PAS" evidence="7">
    <location>
        <begin position="26"/>
        <end position="61"/>
    </location>
</feature>
<dbReference type="Gene3D" id="3.30.450.20">
    <property type="entry name" value="PAS domain"/>
    <property type="match status" value="1"/>
</dbReference>
<dbReference type="PROSITE" id="PS50111">
    <property type="entry name" value="CHEMOTAXIS_TRANSDUC_2"/>
    <property type="match status" value="1"/>
</dbReference>
<dbReference type="KEGG" id="acom:CEW83_05920"/>
<evidence type="ECO:0000259" key="8">
    <source>
        <dbReference type="PROSITE" id="PS50885"/>
    </source>
</evidence>
<evidence type="ECO:0000259" key="6">
    <source>
        <dbReference type="PROSITE" id="PS50111"/>
    </source>
</evidence>
<dbReference type="InterPro" id="IPR001610">
    <property type="entry name" value="PAC"/>
</dbReference>
<keyword evidence="5" id="KW-1133">Transmembrane helix</keyword>
<dbReference type="Proteomes" id="UP000244930">
    <property type="component" value="Chromosome"/>
</dbReference>
<dbReference type="NCBIfam" id="TIGR00229">
    <property type="entry name" value="sensory_box"/>
    <property type="match status" value="1"/>
</dbReference>
<feature type="transmembrane region" description="Helical" evidence="5">
    <location>
        <begin position="175"/>
        <end position="196"/>
    </location>
</feature>
<evidence type="ECO:0000256" key="3">
    <source>
        <dbReference type="PROSITE-ProRule" id="PRU00284"/>
    </source>
</evidence>
<dbReference type="GO" id="GO:0007165">
    <property type="term" value="P:signal transduction"/>
    <property type="evidence" value="ECO:0007669"/>
    <property type="project" value="UniProtKB-KW"/>
</dbReference>
<evidence type="ECO:0000259" key="7">
    <source>
        <dbReference type="PROSITE" id="PS50112"/>
    </source>
</evidence>
<dbReference type="Pfam" id="PF08447">
    <property type="entry name" value="PAS_3"/>
    <property type="match status" value="1"/>
</dbReference>
<evidence type="ECO:0000256" key="5">
    <source>
        <dbReference type="SAM" id="Phobius"/>
    </source>
</evidence>
<dbReference type="Pfam" id="PF00672">
    <property type="entry name" value="HAMP"/>
    <property type="match status" value="1"/>
</dbReference>
<evidence type="ECO:0000313" key="9">
    <source>
        <dbReference type="EMBL" id="AWI74809.1"/>
    </source>
</evidence>
<dbReference type="SUPFAM" id="SSF58104">
    <property type="entry name" value="Methyl-accepting chemotaxis protein (MCP) signaling domain"/>
    <property type="match status" value="1"/>
</dbReference>
<gene>
    <name evidence="9" type="ORF">CEW83_05920</name>
</gene>
<dbReference type="InterPro" id="IPR000014">
    <property type="entry name" value="PAS"/>
</dbReference>
<comment type="similarity">
    <text evidence="2">Belongs to the methyl-accepting chemotaxis (MCP) protein family.</text>
</comment>
<dbReference type="PROSITE" id="PS50885">
    <property type="entry name" value="HAMP"/>
    <property type="match status" value="1"/>
</dbReference>
<evidence type="ECO:0000256" key="4">
    <source>
        <dbReference type="SAM" id="Coils"/>
    </source>
</evidence>
<feature type="domain" description="HAMP" evidence="8">
    <location>
        <begin position="198"/>
        <end position="250"/>
    </location>
</feature>
<dbReference type="SUPFAM" id="SSF55785">
    <property type="entry name" value="PYP-like sensor domain (PAS domain)"/>
    <property type="match status" value="1"/>
</dbReference>
<dbReference type="InterPro" id="IPR004089">
    <property type="entry name" value="MCPsignal_dom"/>
</dbReference>
<dbReference type="RefSeq" id="WP_108948517.1">
    <property type="nucleotide sequence ID" value="NZ_CP022187.1"/>
</dbReference>
<name>A0A2U8GMG3_9RHOO</name>
<dbReference type="CDD" id="cd00130">
    <property type="entry name" value="PAS"/>
    <property type="match status" value="1"/>
</dbReference>
<dbReference type="SMART" id="SM00283">
    <property type="entry name" value="MA"/>
    <property type="match status" value="1"/>
</dbReference>
<dbReference type="EMBL" id="CP022187">
    <property type="protein sequence ID" value="AWI74809.1"/>
    <property type="molecule type" value="Genomic_DNA"/>
</dbReference>
<keyword evidence="5" id="KW-0472">Membrane</keyword>
<keyword evidence="10" id="KW-1185">Reference proteome</keyword>
<dbReference type="AlphaFoldDB" id="A0A2U8GMG3"/>
<dbReference type="Pfam" id="PF00015">
    <property type="entry name" value="MCPsignal"/>
    <property type="match status" value="1"/>
</dbReference>
<feature type="transmembrane region" description="Helical" evidence="5">
    <location>
        <begin position="145"/>
        <end position="169"/>
    </location>
</feature>
<dbReference type="SMART" id="SM00086">
    <property type="entry name" value="PAC"/>
    <property type="match status" value="1"/>
</dbReference>
<evidence type="ECO:0000256" key="2">
    <source>
        <dbReference type="ARBA" id="ARBA00029447"/>
    </source>
</evidence>
<dbReference type="InterPro" id="IPR035965">
    <property type="entry name" value="PAS-like_dom_sf"/>
</dbReference>
<feature type="domain" description="Methyl-accepting transducer" evidence="6">
    <location>
        <begin position="255"/>
        <end position="491"/>
    </location>
</feature>
<organism evidence="9 10">
    <name type="scientific">Parazoarcus communis</name>
    <dbReference type="NCBI Taxonomy" id="41977"/>
    <lineage>
        <taxon>Bacteria</taxon>
        <taxon>Pseudomonadati</taxon>
        <taxon>Pseudomonadota</taxon>
        <taxon>Betaproteobacteria</taxon>
        <taxon>Rhodocyclales</taxon>
        <taxon>Zoogloeaceae</taxon>
        <taxon>Parazoarcus</taxon>
    </lineage>
</organism>
<proteinExistence type="inferred from homology"/>
<dbReference type="PANTHER" id="PTHR32089:SF52">
    <property type="entry name" value="CHEMOTAXIS SIGNAL TRANSDUCTION SYSTEM METHYL ACCEPTING SENSORY TRANSDUCER WITH PAS SENSORY DOMAIN"/>
    <property type="match status" value="1"/>
</dbReference>
<dbReference type="PANTHER" id="PTHR32089">
    <property type="entry name" value="METHYL-ACCEPTING CHEMOTAXIS PROTEIN MCPB"/>
    <property type="match status" value="1"/>
</dbReference>
<dbReference type="Gene3D" id="1.10.287.950">
    <property type="entry name" value="Methyl-accepting chemotaxis protein"/>
    <property type="match status" value="1"/>
</dbReference>